<evidence type="ECO:0000313" key="7">
    <source>
        <dbReference type="EMBL" id="CAE8675480.1"/>
    </source>
</evidence>
<dbReference type="SUPFAM" id="SSF48403">
    <property type="entry name" value="Ankyrin repeat"/>
    <property type="match status" value="1"/>
</dbReference>
<feature type="compositionally biased region" description="Basic and acidic residues" evidence="5">
    <location>
        <begin position="1"/>
        <end position="15"/>
    </location>
</feature>
<evidence type="ECO:0000313" key="8">
    <source>
        <dbReference type="Proteomes" id="UP000626109"/>
    </source>
</evidence>
<organism evidence="7 8">
    <name type="scientific">Polarella glacialis</name>
    <name type="common">Dinoflagellate</name>
    <dbReference type="NCBI Taxonomy" id="89957"/>
    <lineage>
        <taxon>Eukaryota</taxon>
        <taxon>Sar</taxon>
        <taxon>Alveolata</taxon>
        <taxon>Dinophyceae</taxon>
        <taxon>Suessiales</taxon>
        <taxon>Suessiaceae</taxon>
        <taxon>Polarella</taxon>
    </lineage>
</organism>
<dbReference type="PANTHER" id="PTHR47959">
    <property type="entry name" value="ATP-DEPENDENT RNA HELICASE RHLE-RELATED"/>
    <property type="match status" value="1"/>
</dbReference>
<dbReference type="Proteomes" id="UP000626109">
    <property type="component" value="Unassembled WGS sequence"/>
</dbReference>
<dbReference type="GO" id="GO:0003724">
    <property type="term" value="F:RNA helicase activity"/>
    <property type="evidence" value="ECO:0007669"/>
    <property type="project" value="TreeGrafter"/>
</dbReference>
<feature type="domain" description="Helicase ATP-binding" evidence="6">
    <location>
        <begin position="199"/>
        <end position="365"/>
    </location>
</feature>
<evidence type="ECO:0000256" key="2">
    <source>
        <dbReference type="ARBA" id="ARBA00022801"/>
    </source>
</evidence>
<dbReference type="PANTHER" id="PTHR47959:SF1">
    <property type="entry name" value="ATP-DEPENDENT RNA HELICASE DBPA"/>
    <property type="match status" value="1"/>
</dbReference>
<dbReference type="EMBL" id="CAJNNW010025073">
    <property type="protein sequence ID" value="CAE8675480.1"/>
    <property type="molecule type" value="Genomic_DNA"/>
</dbReference>
<dbReference type="GO" id="GO:0003676">
    <property type="term" value="F:nucleic acid binding"/>
    <property type="evidence" value="ECO:0007669"/>
    <property type="project" value="InterPro"/>
</dbReference>
<dbReference type="SMART" id="SM00487">
    <property type="entry name" value="DEXDc"/>
    <property type="match status" value="1"/>
</dbReference>
<evidence type="ECO:0000259" key="6">
    <source>
        <dbReference type="PROSITE" id="PS51192"/>
    </source>
</evidence>
<keyword evidence="1" id="KW-0547">Nucleotide-binding</keyword>
<protein>
    <recommendedName>
        <fullName evidence="6">Helicase ATP-binding domain-containing protein</fullName>
    </recommendedName>
</protein>
<dbReference type="SUPFAM" id="SSF52540">
    <property type="entry name" value="P-loop containing nucleoside triphosphate hydrolases"/>
    <property type="match status" value="1"/>
</dbReference>
<evidence type="ECO:0000256" key="4">
    <source>
        <dbReference type="ARBA" id="ARBA00022840"/>
    </source>
</evidence>
<dbReference type="PROSITE" id="PS51192">
    <property type="entry name" value="HELICASE_ATP_BIND_1"/>
    <property type="match status" value="1"/>
</dbReference>
<dbReference type="InterPro" id="IPR036770">
    <property type="entry name" value="Ankyrin_rpt-contain_sf"/>
</dbReference>
<dbReference type="GO" id="GO:0016787">
    <property type="term" value="F:hydrolase activity"/>
    <property type="evidence" value="ECO:0007669"/>
    <property type="project" value="UniProtKB-KW"/>
</dbReference>
<dbReference type="Gene3D" id="1.25.40.20">
    <property type="entry name" value="Ankyrin repeat-containing domain"/>
    <property type="match status" value="1"/>
</dbReference>
<dbReference type="GO" id="GO:0005524">
    <property type="term" value="F:ATP binding"/>
    <property type="evidence" value="ECO:0007669"/>
    <property type="project" value="UniProtKB-KW"/>
</dbReference>
<comment type="caution">
    <text evidence="7">The sequence shown here is derived from an EMBL/GenBank/DDBJ whole genome shotgun (WGS) entry which is preliminary data.</text>
</comment>
<evidence type="ECO:0000256" key="5">
    <source>
        <dbReference type="SAM" id="MobiDB-lite"/>
    </source>
</evidence>
<dbReference type="AlphaFoldDB" id="A0A813JCI9"/>
<sequence>EVSKKEVKKEAKFQEPETPFTSTWGSFPPNAKGGDRTKIGGNMYIDEMEATPLLEAVEKPKPPKQTQLDDDGEEMPLIGDGKPEQIKSKWDLNSWLMPAKAKPEADERLEAELKFAIKEKKESEYSRVGSGKFKKLYKAMLRRMGALPWDRVEGKNSWMDTCNKSWKEIGIDSPESDAVIELLEDYGVGGPNVLQANAVPSILEGKDVMLTSTTGSGKTLAFLLPLLQKYILPLAENAALNRPSLRIPIHMIPKILSRPRLLIVAPGRELAVQTHRVISDLLQPFPMLNVSLLVGKDNLVTQDERLKKRQPVIVVGTPGRIIDHAFEGRLVLSDLDAVVLDEVDSLLSISRQDHVEQLLQSVGGSERTQPAAAAGDDLEELRELRALVQRGISVNTAADFDGRTAMHAAAAKGSIPALKRCMEQLQRVEELKAEVHVRDRWGSTPLDDARFGGHEDLASYLVSKGAVSGNLHPASVEGSSLVPSVPSFSKPPRLTGADVKGPFACCLPRRHFVRGNKELVAGEPASLHLHLAEPIEPSTCITVSLEGPMKLKALLPDRQVPTDCIEVRFTLRLSGCYEFQAQDDSGAVCFTESLYVAKPAGTQHL</sequence>
<dbReference type="Pfam" id="PF12796">
    <property type="entry name" value="Ank_2"/>
    <property type="match status" value="1"/>
</dbReference>
<keyword evidence="2" id="KW-0378">Hydrolase</keyword>
<dbReference type="GO" id="GO:0005829">
    <property type="term" value="C:cytosol"/>
    <property type="evidence" value="ECO:0007669"/>
    <property type="project" value="TreeGrafter"/>
</dbReference>
<feature type="non-terminal residue" evidence="7">
    <location>
        <position position="605"/>
    </location>
</feature>
<dbReference type="InterPro" id="IPR011545">
    <property type="entry name" value="DEAD/DEAH_box_helicase_dom"/>
</dbReference>
<dbReference type="InterPro" id="IPR044742">
    <property type="entry name" value="DEAD/DEAH_RhlB"/>
</dbReference>
<name>A0A813JCI9_POLGL</name>
<evidence type="ECO:0000256" key="1">
    <source>
        <dbReference type="ARBA" id="ARBA00022741"/>
    </source>
</evidence>
<evidence type="ECO:0000256" key="3">
    <source>
        <dbReference type="ARBA" id="ARBA00022806"/>
    </source>
</evidence>
<dbReference type="CDD" id="cd00268">
    <property type="entry name" value="DEADc"/>
    <property type="match status" value="1"/>
</dbReference>
<feature type="region of interest" description="Disordered" evidence="5">
    <location>
        <begin position="57"/>
        <end position="82"/>
    </location>
</feature>
<dbReference type="InterPro" id="IPR050079">
    <property type="entry name" value="DEAD_box_RNA_helicase"/>
</dbReference>
<accession>A0A813JCI9</accession>
<dbReference type="InterPro" id="IPR002110">
    <property type="entry name" value="Ankyrin_rpt"/>
</dbReference>
<keyword evidence="4" id="KW-0067">ATP-binding</keyword>
<dbReference type="InterPro" id="IPR014001">
    <property type="entry name" value="Helicase_ATP-bd"/>
</dbReference>
<dbReference type="InterPro" id="IPR027417">
    <property type="entry name" value="P-loop_NTPase"/>
</dbReference>
<proteinExistence type="predicted"/>
<dbReference type="Pfam" id="PF00270">
    <property type="entry name" value="DEAD"/>
    <property type="match status" value="1"/>
</dbReference>
<dbReference type="Gene3D" id="3.40.50.300">
    <property type="entry name" value="P-loop containing nucleotide triphosphate hydrolases"/>
    <property type="match status" value="1"/>
</dbReference>
<reference evidence="7" key="1">
    <citation type="submission" date="2021-02" db="EMBL/GenBank/DDBJ databases">
        <authorList>
            <person name="Dougan E. K."/>
            <person name="Rhodes N."/>
            <person name="Thang M."/>
            <person name="Chan C."/>
        </authorList>
    </citation>
    <scope>NUCLEOTIDE SEQUENCE</scope>
</reference>
<gene>
    <name evidence="7" type="ORF">PGLA2088_LOCUS19406</name>
</gene>
<keyword evidence="3" id="KW-0347">Helicase</keyword>
<feature type="region of interest" description="Disordered" evidence="5">
    <location>
        <begin position="1"/>
        <end position="40"/>
    </location>
</feature>